<gene>
    <name evidence="1" type="ORF">PG994_000968</name>
</gene>
<dbReference type="RefSeq" id="XP_066720518.1">
    <property type="nucleotide sequence ID" value="XM_066852377.1"/>
</dbReference>
<evidence type="ECO:0000313" key="1">
    <source>
        <dbReference type="EMBL" id="KAK8085994.1"/>
    </source>
</evidence>
<comment type="caution">
    <text evidence="1">The sequence shown here is derived from an EMBL/GenBank/DDBJ whole genome shotgun (WGS) entry which is preliminary data.</text>
</comment>
<sequence length="109" mass="10254">MPTKAANTAKAQTAAVLALRPDAPFPGGDGGGAGLLTVGGLGMFRVGTDGVGGGRGALGVGTFADGALMVGTWGDRMLGEGTLGEGILGDGMFGEGIFGVGGVGTGGIT</sequence>
<dbReference type="Proteomes" id="UP001480595">
    <property type="component" value="Unassembled WGS sequence"/>
</dbReference>
<protein>
    <submittedName>
        <fullName evidence="1">Uncharacterized protein</fullName>
    </submittedName>
</protein>
<reference evidence="1 2" key="1">
    <citation type="submission" date="2023-01" db="EMBL/GenBank/DDBJ databases">
        <title>Analysis of 21 Apiospora genomes using comparative genomics revels a genus with tremendous synthesis potential of carbohydrate active enzymes and secondary metabolites.</title>
        <authorList>
            <person name="Sorensen T."/>
        </authorList>
    </citation>
    <scope>NUCLEOTIDE SEQUENCE [LARGE SCALE GENOMIC DNA]</scope>
    <source>
        <strain evidence="1 2">CBS 135458</strain>
    </source>
</reference>
<proteinExistence type="predicted"/>
<keyword evidence="2" id="KW-1185">Reference proteome</keyword>
<dbReference type="EMBL" id="JAQQWL010000002">
    <property type="protein sequence ID" value="KAK8085994.1"/>
    <property type="molecule type" value="Genomic_DNA"/>
</dbReference>
<evidence type="ECO:0000313" key="2">
    <source>
        <dbReference type="Proteomes" id="UP001480595"/>
    </source>
</evidence>
<name>A0ABR1WR26_9PEZI</name>
<accession>A0ABR1WR26</accession>
<dbReference type="GeneID" id="92085440"/>
<organism evidence="1 2">
    <name type="scientific">Apiospora phragmitis</name>
    <dbReference type="NCBI Taxonomy" id="2905665"/>
    <lineage>
        <taxon>Eukaryota</taxon>
        <taxon>Fungi</taxon>
        <taxon>Dikarya</taxon>
        <taxon>Ascomycota</taxon>
        <taxon>Pezizomycotina</taxon>
        <taxon>Sordariomycetes</taxon>
        <taxon>Xylariomycetidae</taxon>
        <taxon>Amphisphaeriales</taxon>
        <taxon>Apiosporaceae</taxon>
        <taxon>Apiospora</taxon>
    </lineage>
</organism>